<reference evidence="4 5" key="1">
    <citation type="submission" date="2020-05" db="EMBL/GenBank/DDBJ databases">
        <title>Flexivirga sp. ID2601S isolated from air conditioner.</title>
        <authorList>
            <person name="Kim D.H."/>
        </authorList>
    </citation>
    <scope>NUCLEOTIDE SEQUENCE [LARGE SCALE GENOMIC DNA]</scope>
    <source>
        <strain evidence="4 5">ID2601S</strain>
    </source>
</reference>
<dbReference type="GO" id="GO:0003700">
    <property type="term" value="F:DNA-binding transcription factor activity"/>
    <property type="evidence" value="ECO:0007669"/>
    <property type="project" value="TreeGrafter"/>
</dbReference>
<dbReference type="InterPro" id="IPR001647">
    <property type="entry name" value="HTH_TetR"/>
</dbReference>
<proteinExistence type="predicted"/>
<feature type="DNA-binding region" description="H-T-H motif" evidence="2">
    <location>
        <begin position="40"/>
        <end position="59"/>
    </location>
</feature>
<dbReference type="Pfam" id="PF00440">
    <property type="entry name" value="TetR_N"/>
    <property type="match status" value="1"/>
</dbReference>
<dbReference type="PROSITE" id="PS50977">
    <property type="entry name" value="HTH_TETR_2"/>
    <property type="match status" value="1"/>
</dbReference>
<dbReference type="Gene3D" id="1.10.357.10">
    <property type="entry name" value="Tetracycline Repressor, domain 2"/>
    <property type="match status" value="1"/>
</dbReference>
<evidence type="ECO:0000256" key="1">
    <source>
        <dbReference type="ARBA" id="ARBA00023125"/>
    </source>
</evidence>
<evidence type="ECO:0000313" key="4">
    <source>
        <dbReference type="EMBL" id="NNG37785.1"/>
    </source>
</evidence>
<accession>A0A849AB87</accession>
<dbReference type="SUPFAM" id="SSF46689">
    <property type="entry name" value="Homeodomain-like"/>
    <property type="match status" value="1"/>
</dbReference>
<dbReference type="InterPro" id="IPR009057">
    <property type="entry name" value="Homeodomain-like_sf"/>
</dbReference>
<dbReference type="PANTHER" id="PTHR30055:SF226">
    <property type="entry name" value="HTH-TYPE TRANSCRIPTIONAL REGULATOR PKSA"/>
    <property type="match status" value="1"/>
</dbReference>
<dbReference type="RefSeq" id="WP_171150991.1">
    <property type="nucleotide sequence ID" value="NZ_JABENB010000001.1"/>
</dbReference>
<evidence type="ECO:0000256" key="2">
    <source>
        <dbReference type="PROSITE-ProRule" id="PRU00335"/>
    </source>
</evidence>
<evidence type="ECO:0000313" key="5">
    <source>
        <dbReference type="Proteomes" id="UP000557772"/>
    </source>
</evidence>
<evidence type="ECO:0000259" key="3">
    <source>
        <dbReference type="PROSITE" id="PS50977"/>
    </source>
</evidence>
<protein>
    <submittedName>
        <fullName evidence="4">TetR family transcriptional regulator</fullName>
    </submittedName>
</protein>
<dbReference type="EMBL" id="JABENB010000001">
    <property type="protein sequence ID" value="NNG37785.1"/>
    <property type="molecule type" value="Genomic_DNA"/>
</dbReference>
<feature type="domain" description="HTH tetR-type" evidence="3">
    <location>
        <begin position="17"/>
        <end position="77"/>
    </location>
</feature>
<gene>
    <name evidence="4" type="ORF">HJ588_00655</name>
</gene>
<dbReference type="Proteomes" id="UP000557772">
    <property type="component" value="Unassembled WGS sequence"/>
</dbReference>
<sequence>MDIVATTKGDRRGPKFQARRQQLAQAALVTLAELGYARTSLREIAHNSEFSHGVVHYYFSDKADLITECVASFRELSTDAYADILAEPMTAEQFRAAVVERVSERVSTGWPYHRIWYDLRTQSMFDDALRDDVQSLFSMFYDTTWKIVSRYAELAGTKPAVGPELSYSMSDGLVQRAVSRYIHGDTEAIPALRRGANSLFDIIVPLNDHS</sequence>
<comment type="caution">
    <text evidence="4">The sequence shown here is derived from an EMBL/GenBank/DDBJ whole genome shotgun (WGS) entry which is preliminary data.</text>
</comment>
<dbReference type="GO" id="GO:0000976">
    <property type="term" value="F:transcription cis-regulatory region binding"/>
    <property type="evidence" value="ECO:0007669"/>
    <property type="project" value="TreeGrafter"/>
</dbReference>
<dbReference type="InterPro" id="IPR050109">
    <property type="entry name" value="HTH-type_TetR-like_transc_reg"/>
</dbReference>
<keyword evidence="1 2" id="KW-0238">DNA-binding</keyword>
<dbReference type="PANTHER" id="PTHR30055">
    <property type="entry name" value="HTH-TYPE TRANSCRIPTIONAL REGULATOR RUTR"/>
    <property type="match status" value="1"/>
</dbReference>
<dbReference type="AlphaFoldDB" id="A0A849AB87"/>
<keyword evidence="5" id="KW-1185">Reference proteome</keyword>
<name>A0A849AB87_9MICO</name>
<organism evidence="4 5">
    <name type="scientific">Flexivirga aerilata</name>
    <dbReference type="NCBI Taxonomy" id="1656889"/>
    <lineage>
        <taxon>Bacteria</taxon>
        <taxon>Bacillati</taxon>
        <taxon>Actinomycetota</taxon>
        <taxon>Actinomycetes</taxon>
        <taxon>Micrococcales</taxon>
        <taxon>Dermacoccaceae</taxon>
        <taxon>Flexivirga</taxon>
    </lineage>
</organism>